<dbReference type="InterPro" id="IPR048254">
    <property type="entry name" value="CDP_ALCOHOL_P_TRANSF_CS"/>
</dbReference>
<dbReference type="Proteomes" id="UP001580928">
    <property type="component" value="Unassembled WGS sequence"/>
</dbReference>
<dbReference type="RefSeq" id="WP_375556537.1">
    <property type="nucleotide sequence ID" value="NZ_JBBVGT010000002.1"/>
</dbReference>
<evidence type="ECO:0000256" key="1">
    <source>
        <dbReference type="ARBA" id="ARBA00000287"/>
    </source>
</evidence>
<evidence type="ECO:0000256" key="15">
    <source>
        <dbReference type="RuleBase" id="RU003750"/>
    </source>
</evidence>
<feature type="transmembrane region" description="Helical" evidence="16">
    <location>
        <begin position="191"/>
        <end position="222"/>
    </location>
</feature>
<name>A0ABV5CBR2_9SPHI</name>
<feature type="transmembrane region" description="Helical" evidence="16">
    <location>
        <begin position="7"/>
        <end position="25"/>
    </location>
</feature>
<comment type="catalytic activity">
    <reaction evidence="1">
        <text>a CDP-1,2-diacyl-sn-glycerol + L-serine = a 1,2-diacyl-sn-glycero-3-phospho-L-serine + CMP + H(+)</text>
        <dbReference type="Rhea" id="RHEA:16913"/>
        <dbReference type="ChEBI" id="CHEBI:15378"/>
        <dbReference type="ChEBI" id="CHEBI:33384"/>
        <dbReference type="ChEBI" id="CHEBI:57262"/>
        <dbReference type="ChEBI" id="CHEBI:58332"/>
        <dbReference type="ChEBI" id="CHEBI:60377"/>
        <dbReference type="EC" id="2.7.8.8"/>
    </reaction>
</comment>
<gene>
    <name evidence="17" type="primary">pssA</name>
    <name evidence="17" type="ORF">WKR92_03960</name>
</gene>
<comment type="similarity">
    <text evidence="3 15">Belongs to the CDP-alcohol phosphatidyltransferase class-I family.</text>
</comment>
<dbReference type="Pfam" id="PF01066">
    <property type="entry name" value="CDP-OH_P_transf"/>
    <property type="match status" value="1"/>
</dbReference>
<protein>
    <recommendedName>
        <fullName evidence="5">CDP-diacylglycerol--serine O-phosphatidyltransferase</fullName>
        <ecNumber evidence="4">2.7.8.8</ecNumber>
    </recommendedName>
    <alternativeName>
        <fullName evidence="14">Phosphatidylserine synthase</fullName>
    </alternativeName>
</protein>
<evidence type="ECO:0000256" key="10">
    <source>
        <dbReference type="ARBA" id="ARBA00023098"/>
    </source>
</evidence>
<proteinExistence type="inferred from homology"/>
<dbReference type="PANTHER" id="PTHR14269:SF61">
    <property type="entry name" value="CDP-DIACYLGLYCEROL--SERINE O-PHOSPHATIDYLTRANSFERASE"/>
    <property type="match status" value="1"/>
</dbReference>
<evidence type="ECO:0000256" key="11">
    <source>
        <dbReference type="ARBA" id="ARBA00023136"/>
    </source>
</evidence>
<dbReference type="GO" id="GO:0003882">
    <property type="term" value="F:CDP-diacylglycerol-serine O-phosphatidyltransferase activity"/>
    <property type="evidence" value="ECO:0007669"/>
    <property type="project" value="UniProtKB-EC"/>
</dbReference>
<dbReference type="InterPro" id="IPR050324">
    <property type="entry name" value="CDP-alcohol_PTase-I"/>
</dbReference>
<evidence type="ECO:0000256" key="6">
    <source>
        <dbReference type="ARBA" id="ARBA00022516"/>
    </source>
</evidence>
<sequence length="231" mass="25220">MLLSLPNVITCLNLFSGCVGIVFAFNGDLKSAGYAILLSAFFDFFDGLAARALRISSNLGKELDSLADVISFGFLPSVIIYQLIGTSTGLIEQLPWLQYAAFVLTIFSALRLAKFNIDTRQSDSFIGLPVPSSALVVLSIPYLVEQPGFIGDIFQSTLSLLILIGILSLLMISELPLIALKFKSLDVKQNIYQYALIIIGIILFVLFKFAAVGLIIVTYILLSILKLSLNR</sequence>
<feature type="transmembrane region" description="Helical" evidence="16">
    <location>
        <begin position="156"/>
        <end position="179"/>
    </location>
</feature>
<keyword evidence="9 16" id="KW-1133">Transmembrane helix</keyword>
<evidence type="ECO:0000256" key="9">
    <source>
        <dbReference type="ARBA" id="ARBA00022989"/>
    </source>
</evidence>
<dbReference type="NCBIfam" id="TIGR00473">
    <property type="entry name" value="pssA"/>
    <property type="match status" value="1"/>
</dbReference>
<evidence type="ECO:0000256" key="2">
    <source>
        <dbReference type="ARBA" id="ARBA00004127"/>
    </source>
</evidence>
<evidence type="ECO:0000256" key="8">
    <source>
        <dbReference type="ARBA" id="ARBA00022692"/>
    </source>
</evidence>
<feature type="transmembrane region" description="Helical" evidence="16">
    <location>
        <begin position="31"/>
        <end position="53"/>
    </location>
</feature>
<dbReference type="Gene3D" id="1.20.120.1760">
    <property type="match status" value="1"/>
</dbReference>
<feature type="transmembrane region" description="Helical" evidence="16">
    <location>
        <begin position="125"/>
        <end position="144"/>
    </location>
</feature>
<keyword evidence="12" id="KW-0594">Phospholipid biosynthesis</keyword>
<keyword evidence="6" id="KW-0444">Lipid biosynthesis</keyword>
<dbReference type="PROSITE" id="PS00379">
    <property type="entry name" value="CDP_ALCOHOL_P_TRANSF"/>
    <property type="match status" value="1"/>
</dbReference>
<keyword evidence="10" id="KW-0443">Lipid metabolism</keyword>
<evidence type="ECO:0000256" key="16">
    <source>
        <dbReference type="SAM" id="Phobius"/>
    </source>
</evidence>
<evidence type="ECO:0000313" key="18">
    <source>
        <dbReference type="Proteomes" id="UP001580928"/>
    </source>
</evidence>
<evidence type="ECO:0000256" key="3">
    <source>
        <dbReference type="ARBA" id="ARBA00010441"/>
    </source>
</evidence>
<dbReference type="InterPro" id="IPR004533">
    <property type="entry name" value="CDP-diaglyc--ser_O-PTrfase"/>
</dbReference>
<keyword evidence="13" id="KW-1208">Phospholipid metabolism</keyword>
<dbReference type="InterPro" id="IPR000462">
    <property type="entry name" value="CDP-OH_P_trans"/>
</dbReference>
<evidence type="ECO:0000256" key="5">
    <source>
        <dbReference type="ARBA" id="ARBA00017171"/>
    </source>
</evidence>
<feature type="transmembrane region" description="Helical" evidence="16">
    <location>
        <begin position="65"/>
        <end position="84"/>
    </location>
</feature>
<evidence type="ECO:0000256" key="12">
    <source>
        <dbReference type="ARBA" id="ARBA00023209"/>
    </source>
</evidence>
<keyword evidence="18" id="KW-1185">Reference proteome</keyword>
<dbReference type="PANTHER" id="PTHR14269">
    <property type="entry name" value="CDP-DIACYLGLYCEROL--GLYCEROL-3-PHOSPHATE 3-PHOSPHATIDYLTRANSFERASE-RELATED"/>
    <property type="match status" value="1"/>
</dbReference>
<accession>A0ABV5CBR2</accession>
<evidence type="ECO:0000256" key="7">
    <source>
        <dbReference type="ARBA" id="ARBA00022679"/>
    </source>
</evidence>
<evidence type="ECO:0000256" key="4">
    <source>
        <dbReference type="ARBA" id="ARBA00013174"/>
    </source>
</evidence>
<dbReference type="InterPro" id="IPR043130">
    <property type="entry name" value="CDP-OH_PTrfase_TM_dom"/>
</dbReference>
<comment type="subcellular location">
    <subcellularLocation>
        <location evidence="2">Endomembrane system</location>
        <topology evidence="2">Multi-pass membrane protein</topology>
    </subcellularLocation>
</comment>
<reference evidence="17 18" key="1">
    <citation type="submission" date="2024-04" db="EMBL/GenBank/DDBJ databases">
        <title>Albibacterium profundi sp. nov., isolated from sediment of the Challenger Deep of Mariana Trench.</title>
        <authorList>
            <person name="Wang Y."/>
        </authorList>
    </citation>
    <scope>NUCLEOTIDE SEQUENCE [LARGE SCALE GENOMIC DNA]</scope>
    <source>
        <strain evidence="17 18">RHL897</strain>
    </source>
</reference>
<feature type="transmembrane region" description="Helical" evidence="16">
    <location>
        <begin position="96"/>
        <end position="113"/>
    </location>
</feature>
<evidence type="ECO:0000256" key="14">
    <source>
        <dbReference type="ARBA" id="ARBA00032361"/>
    </source>
</evidence>
<keyword evidence="8 16" id="KW-0812">Transmembrane</keyword>
<keyword evidence="7 15" id="KW-0808">Transferase</keyword>
<keyword evidence="11 16" id="KW-0472">Membrane</keyword>
<evidence type="ECO:0000313" key="17">
    <source>
        <dbReference type="EMBL" id="MFB5944979.1"/>
    </source>
</evidence>
<comment type="caution">
    <text evidence="17">The sequence shown here is derived from an EMBL/GenBank/DDBJ whole genome shotgun (WGS) entry which is preliminary data.</text>
</comment>
<evidence type="ECO:0000256" key="13">
    <source>
        <dbReference type="ARBA" id="ARBA00023264"/>
    </source>
</evidence>
<organism evidence="17 18">
    <name type="scientific">Albibacterium profundi</name>
    <dbReference type="NCBI Taxonomy" id="3134906"/>
    <lineage>
        <taxon>Bacteria</taxon>
        <taxon>Pseudomonadati</taxon>
        <taxon>Bacteroidota</taxon>
        <taxon>Sphingobacteriia</taxon>
        <taxon>Sphingobacteriales</taxon>
        <taxon>Sphingobacteriaceae</taxon>
        <taxon>Albibacterium</taxon>
    </lineage>
</organism>
<dbReference type="EC" id="2.7.8.8" evidence="4"/>
<dbReference type="EMBL" id="JBBVGT010000002">
    <property type="protein sequence ID" value="MFB5944979.1"/>
    <property type="molecule type" value="Genomic_DNA"/>
</dbReference>